<reference evidence="10 11" key="1">
    <citation type="journal article" date="2011" name="J. Gen. Appl. Microbiol.">
        <title>Draft genome sequencing of the enigmatic yeast Saitoella complicata.</title>
        <authorList>
            <person name="Nishida H."/>
            <person name="Hamamoto M."/>
            <person name="Sugiyama J."/>
        </authorList>
    </citation>
    <scope>NUCLEOTIDE SEQUENCE [LARGE SCALE GENOMIC DNA]</scope>
    <source>
        <strain evidence="10 11">NRRL Y-17804</strain>
    </source>
</reference>
<dbReference type="GO" id="GO:0005886">
    <property type="term" value="C:plasma membrane"/>
    <property type="evidence" value="ECO:0007669"/>
    <property type="project" value="UniProtKB-SubCell"/>
</dbReference>
<evidence type="ECO:0000256" key="6">
    <source>
        <dbReference type="ARBA" id="ARBA00023065"/>
    </source>
</evidence>
<sequence length="549" mass="61226">MVGLLVARDLWEVSTSTALEIRSREPSKRAIHLRLNVHVEAHLLDIKSSPAKFQHLGRHPFDSIAQRLQRQAGPVLTSLRPVTIIQRSTSTYNMGNSFHLHNPFAPNGHVHDDPFRRQHPYPLRIKGSILFRILPQVIFATAVATIVTCVSALTDANLGIDNVLISVLGFIVGLCLSFRTSAAYERWSEGRKQWTAIQTLTRTLTRLIWVCVEEETTTDILEKKSAINLLLAFAVATKHHLREERGTDYEDLRDLVPHLHTYGSSRAPTMIPVQSPSASATGSALSSTVEGLDRRPTWVPQKRILGLSGTHRHGNLPLEISAHLTSYVQSCVKRQKFDAVTYGQCMTALSALSEAKATCERILWTPIPVAYNIVISQIVWIFVLVMPFQLYSKLHWITIPAVFVASYVMLGLAAIGLEIENPFGYDVNDLDLDSYCNAIKLEIAVLTSVPPPRIDEWMYDNPLARPLWPQHKGDFRECEKMGEQEVRQALRLGGQKAVRDDCVRRGSTGEHEHSREGTEGTGSSTRTRVVDVESAGGKEDSQVSVEDVA</sequence>
<evidence type="ECO:0000256" key="7">
    <source>
        <dbReference type="ARBA" id="ARBA00023136"/>
    </source>
</evidence>
<evidence type="ECO:0000256" key="9">
    <source>
        <dbReference type="SAM" id="Phobius"/>
    </source>
</evidence>
<comment type="caution">
    <text evidence="10">The sequence shown here is derived from an EMBL/GenBank/DDBJ whole genome shotgun (WGS) entry which is preliminary data.</text>
</comment>
<dbReference type="EMBL" id="BACD03000051">
    <property type="protein sequence ID" value="GAO51723.1"/>
    <property type="molecule type" value="Genomic_DNA"/>
</dbReference>
<reference evidence="10 11" key="3">
    <citation type="journal article" date="2015" name="Genome Announc.">
        <title>Draft Genome Sequence of the Archiascomycetous Yeast Saitoella complicata.</title>
        <authorList>
            <person name="Yamauchi K."/>
            <person name="Kondo S."/>
            <person name="Hamamoto M."/>
            <person name="Takahashi Y."/>
            <person name="Ogura Y."/>
            <person name="Hayashi T."/>
            <person name="Nishida H."/>
        </authorList>
    </citation>
    <scope>NUCLEOTIDE SEQUENCE [LARGE SCALE GENOMIC DNA]</scope>
    <source>
        <strain evidence="10 11">NRRL Y-17804</strain>
    </source>
</reference>
<comment type="subcellular location">
    <subcellularLocation>
        <location evidence="1">Cell membrane</location>
        <topology evidence="1">Multi-pass membrane protein</topology>
    </subcellularLocation>
</comment>
<dbReference type="Pfam" id="PF25539">
    <property type="entry name" value="Bestrophin_2"/>
    <property type="match status" value="1"/>
</dbReference>
<evidence type="ECO:0000256" key="2">
    <source>
        <dbReference type="ARBA" id="ARBA00022448"/>
    </source>
</evidence>
<feature type="transmembrane region" description="Helical" evidence="9">
    <location>
        <begin position="159"/>
        <end position="178"/>
    </location>
</feature>
<evidence type="ECO:0000313" key="11">
    <source>
        <dbReference type="Proteomes" id="UP000033140"/>
    </source>
</evidence>
<protein>
    <submittedName>
        <fullName evidence="10">Uncharacterized protein</fullName>
    </submittedName>
</protein>
<organism evidence="10 11">
    <name type="scientific">Saitoella complicata (strain BCRC 22490 / CBS 7301 / JCM 7358 / NBRC 10748 / NRRL Y-17804)</name>
    <dbReference type="NCBI Taxonomy" id="698492"/>
    <lineage>
        <taxon>Eukaryota</taxon>
        <taxon>Fungi</taxon>
        <taxon>Dikarya</taxon>
        <taxon>Ascomycota</taxon>
        <taxon>Taphrinomycotina</taxon>
        <taxon>Taphrinomycotina incertae sedis</taxon>
        <taxon>Saitoella</taxon>
    </lineage>
</organism>
<accession>A0A0E9NPJ4</accession>
<evidence type="ECO:0000313" key="10">
    <source>
        <dbReference type="EMBL" id="GAO51723.1"/>
    </source>
</evidence>
<dbReference type="PANTHER" id="PTHR33281">
    <property type="entry name" value="UPF0187 PROTEIN YNEE"/>
    <property type="match status" value="1"/>
</dbReference>
<name>A0A0E9NPJ4_SAICN</name>
<dbReference type="STRING" id="698492.A0A0E9NPJ4"/>
<keyword evidence="5 9" id="KW-1133">Transmembrane helix</keyword>
<dbReference type="PANTHER" id="PTHR33281:SF19">
    <property type="entry name" value="VOLTAGE-DEPENDENT ANION CHANNEL-FORMING PROTEIN YNEE"/>
    <property type="match status" value="1"/>
</dbReference>
<keyword evidence="11" id="KW-1185">Reference proteome</keyword>
<feature type="compositionally biased region" description="Basic and acidic residues" evidence="8">
    <location>
        <begin position="501"/>
        <end position="518"/>
    </location>
</feature>
<feature type="transmembrane region" description="Helical" evidence="9">
    <location>
        <begin position="394"/>
        <end position="415"/>
    </location>
</feature>
<evidence type="ECO:0000256" key="4">
    <source>
        <dbReference type="ARBA" id="ARBA00022692"/>
    </source>
</evidence>
<proteinExistence type="predicted"/>
<keyword evidence="7 9" id="KW-0472">Membrane</keyword>
<keyword evidence="2" id="KW-0813">Transport</keyword>
<feature type="compositionally biased region" description="Basic and acidic residues" evidence="8">
    <location>
        <begin position="528"/>
        <end position="541"/>
    </location>
</feature>
<reference evidence="10 11" key="2">
    <citation type="journal article" date="2014" name="J. Gen. Appl. Microbiol.">
        <title>The early diverging ascomycetous budding yeast Saitoella complicata has three histone deacetylases belonging to the Clr6, Hos2, and Rpd3 lineages.</title>
        <authorList>
            <person name="Nishida H."/>
            <person name="Matsumoto T."/>
            <person name="Kondo S."/>
            <person name="Hamamoto M."/>
            <person name="Yoshikawa H."/>
        </authorList>
    </citation>
    <scope>NUCLEOTIDE SEQUENCE [LARGE SCALE GENOMIC DNA]</scope>
    <source>
        <strain evidence="10 11">NRRL Y-17804</strain>
    </source>
</reference>
<evidence type="ECO:0000256" key="1">
    <source>
        <dbReference type="ARBA" id="ARBA00004651"/>
    </source>
</evidence>
<feature type="region of interest" description="Disordered" evidence="8">
    <location>
        <begin position="501"/>
        <end position="549"/>
    </location>
</feature>
<evidence type="ECO:0000256" key="5">
    <source>
        <dbReference type="ARBA" id="ARBA00022989"/>
    </source>
</evidence>
<feature type="transmembrane region" description="Helical" evidence="9">
    <location>
        <begin position="369"/>
        <end position="388"/>
    </location>
</feature>
<keyword evidence="3" id="KW-1003">Cell membrane</keyword>
<evidence type="ECO:0000256" key="3">
    <source>
        <dbReference type="ARBA" id="ARBA00022475"/>
    </source>
</evidence>
<dbReference type="GO" id="GO:0005254">
    <property type="term" value="F:chloride channel activity"/>
    <property type="evidence" value="ECO:0007669"/>
    <property type="project" value="InterPro"/>
</dbReference>
<gene>
    <name evidence="10" type="ORF">G7K_5816-t1</name>
</gene>
<dbReference type="AlphaFoldDB" id="A0A0E9NPJ4"/>
<evidence type="ECO:0000256" key="8">
    <source>
        <dbReference type="SAM" id="MobiDB-lite"/>
    </source>
</evidence>
<keyword evidence="6" id="KW-0406">Ion transport</keyword>
<feature type="transmembrane region" description="Helical" evidence="9">
    <location>
        <begin position="129"/>
        <end position="153"/>
    </location>
</feature>
<dbReference type="InterPro" id="IPR044669">
    <property type="entry name" value="YneE/VCCN1/2-like"/>
</dbReference>
<keyword evidence="4 9" id="KW-0812">Transmembrane</keyword>
<dbReference type="OMA" id="MTDGHSA"/>
<dbReference type="Proteomes" id="UP000033140">
    <property type="component" value="Unassembled WGS sequence"/>
</dbReference>